<name>A0ABS8B6R6_9ACTN</name>
<proteinExistence type="predicted"/>
<evidence type="ECO:0000313" key="2">
    <source>
        <dbReference type="Proteomes" id="UP001199054"/>
    </source>
</evidence>
<protein>
    <submittedName>
        <fullName evidence="1">HAD family phosphatase</fullName>
    </submittedName>
</protein>
<dbReference type="RefSeq" id="WP_226727176.1">
    <property type="nucleotide sequence ID" value="NZ_JAJAUY010000039.1"/>
</dbReference>
<accession>A0ABS8B6R6</accession>
<dbReference type="Gene3D" id="3.40.50.1000">
    <property type="entry name" value="HAD superfamily/HAD-like"/>
    <property type="match status" value="1"/>
</dbReference>
<comment type="caution">
    <text evidence="1">The sequence shown here is derived from an EMBL/GenBank/DDBJ whole genome shotgun (WGS) entry which is preliminary data.</text>
</comment>
<sequence length="237" mass="25759">MSALRHARPLEHLRLAAVNIDGVLLNDTFSPVIHRFVTSRGGTYDAGVERAVFSQSRQVAARALGAAAGVDWSPAKVLEVYFEERAAYLAEHPLAVLPGAEQLLHRLRALGLRTVCYGGLDKSHFDTYLGHWAHLFDGPGYICTNDFRPGVREIAVDTFGLSCDRALFVDDVARVGEAARDLGAAFIGHPSAYEHGFQGALMREAGVRHLVRSLDEIDEALLRTLDGEAAEGLAWAA</sequence>
<organism evidence="1 2">
    <name type="scientific">Streptomyces antimicrobicus</name>
    <dbReference type="NCBI Taxonomy" id="2883108"/>
    <lineage>
        <taxon>Bacteria</taxon>
        <taxon>Bacillati</taxon>
        <taxon>Actinomycetota</taxon>
        <taxon>Actinomycetes</taxon>
        <taxon>Kitasatosporales</taxon>
        <taxon>Streptomycetaceae</taxon>
        <taxon>Streptomyces</taxon>
    </lineage>
</organism>
<dbReference type="InterPro" id="IPR023214">
    <property type="entry name" value="HAD_sf"/>
</dbReference>
<gene>
    <name evidence="1" type="ORF">LG632_13000</name>
</gene>
<dbReference type="SUPFAM" id="SSF56784">
    <property type="entry name" value="HAD-like"/>
    <property type="match status" value="1"/>
</dbReference>
<dbReference type="EMBL" id="JAJAUY010000039">
    <property type="protein sequence ID" value="MCB5180295.1"/>
    <property type="molecule type" value="Genomic_DNA"/>
</dbReference>
<dbReference type="Proteomes" id="UP001199054">
    <property type="component" value="Unassembled WGS sequence"/>
</dbReference>
<reference evidence="1 2" key="1">
    <citation type="submission" date="2021-10" db="EMBL/GenBank/DDBJ databases">
        <title>Streptomyces sp. strain SMC 277, a novel streptomycete isolated from soil.</title>
        <authorList>
            <person name="Chanama M."/>
        </authorList>
    </citation>
    <scope>NUCLEOTIDE SEQUENCE [LARGE SCALE GENOMIC DNA]</scope>
    <source>
        <strain evidence="1 2">SMC 277</strain>
    </source>
</reference>
<keyword evidence="2" id="KW-1185">Reference proteome</keyword>
<dbReference type="InterPro" id="IPR036412">
    <property type="entry name" value="HAD-like_sf"/>
</dbReference>
<evidence type="ECO:0000313" key="1">
    <source>
        <dbReference type="EMBL" id="MCB5180295.1"/>
    </source>
</evidence>